<dbReference type="Proteomes" id="UP000550508">
    <property type="component" value="Unassembled WGS sequence"/>
</dbReference>
<reference evidence="5 6" key="1">
    <citation type="submission" date="2020-05" db="EMBL/GenBank/DDBJ databases">
        <authorList>
            <person name="Kim M.K."/>
        </authorList>
    </citation>
    <scope>NUCLEOTIDE SEQUENCE [LARGE SCALE GENOMIC DNA]</scope>
    <source>
        <strain evidence="5 6">BT25</strain>
    </source>
</reference>
<evidence type="ECO:0000313" key="5">
    <source>
        <dbReference type="EMBL" id="NTS33000.1"/>
    </source>
</evidence>
<gene>
    <name evidence="5" type="ORF">HQ945_17210</name>
</gene>
<dbReference type="PANTHER" id="PTHR47893">
    <property type="entry name" value="REGULATORY PROTEIN PCHR"/>
    <property type="match status" value="1"/>
</dbReference>
<dbReference type="RefSeq" id="WP_113281311.1">
    <property type="nucleotide sequence ID" value="NZ_JABUMX010000004.1"/>
</dbReference>
<accession>A0A849VYL5</accession>
<keyword evidence="6" id="KW-1185">Reference proteome</keyword>
<evidence type="ECO:0000256" key="1">
    <source>
        <dbReference type="ARBA" id="ARBA00023015"/>
    </source>
</evidence>
<dbReference type="SMART" id="SM00342">
    <property type="entry name" value="HTH_ARAC"/>
    <property type="match status" value="1"/>
</dbReference>
<keyword evidence="2" id="KW-0804">Transcription</keyword>
<name>A0A849VYL5_9HYPH</name>
<proteinExistence type="predicted"/>
<dbReference type="SUPFAM" id="SSF46689">
    <property type="entry name" value="Homeodomain-like"/>
    <property type="match status" value="2"/>
</dbReference>
<sequence>MIDDTALLFGSAPSHSGQMDEPAPTSASAVPAKSPTQQFAAAEDFIRNNLLQPINLSDIASAAGVNTRSLQRLFRRLKGVTPIKVLLDCRIEAARKIIENGDAMSVRELAARFHFANPGRFSKLYRETFACTPSQDIRLYRPVDAAEAD</sequence>
<dbReference type="AlphaFoldDB" id="A0A849VYL5"/>
<comment type="caution">
    <text evidence="5">The sequence shown here is derived from an EMBL/GenBank/DDBJ whole genome shotgun (WGS) entry which is preliminary data.</text>
</comment>
<keyword evidence="1" id="KW-0805">Transcription regulation</keyword>
<evidence type="ECO:0000256" key="2">
    <source>
        <dbReference type="ARBA" id="ARBA00023163"/>
    </source>
</evidence>
<protein>
    <submittedName>
        <fullName evidence="5">Helix-turn-helix transcriptional regulator</fullName>
    </submittedName>
</protein>
<dbReference type="PROSITE" id="PS01124">
    <property type="entry name" value="HTH_ARAC_FAMILY_2"/>
    <property type="match status" value="1"/>
</dbReference>
<dbReference type="GO" id="GO:0043565">
    <property type="term" value="F:sequence-specific DNA binding"/>
    <property type="evidence" value="ECO:0007669"/>
    <property type="project" value="InterPro"/>
</dbReference>
<dbReference type="InterPro" id="IPR009057">
    <property type="entry name" value="Homeodomain-like_sf"/>
</dbReference>
<dbReference type="Gene3D" id="1.10.10.60">
    <property type="entry name" value="Homeodomain-like"/>
    <property type="match status" value="1"/>
</dbReference>
<feature type="region of interest" description="Disordered" evidence="3">
    <location>
        <begin position="10"/>
        <end position="33"/>
    </location>
</feature>
<feature type="domain" description="HTH araC/xylS-type" evidence="4">
    <location>
        <begin position="40"/>
        <end position="139"/>
    </location>
</feature>
<evidence type="ECO:0000259" key="4">
    <source>
        <dbReference type="PROSITE" id="PS01124"/>
    </source>
</evidence>
<dbReference type="GO" id="GO:0003700">
    <property type="term" value="F:DNA-binding transcription factor activity"/>
    <property type="evidence" value="ECO:0007669"/>
    <property type="project" value="InterPro"/>
</dbReference>
<evidence type="ECO:0000256" key="3">
    <source>
        <dbReference type="SAM" id="MobiDB-lite"/>
    </source>
</evidence>
<dbReference type="EMBL" id="JABUMX010000004">
    <property type="protein sequence ID" value="NTS33000.1"/>
    <property type="molecule type" value="Genomic_DNA"/>
</dbReference>
<dbReference type="InterPro" id="IPR018060">
    <property type="entry name" value="HTH_AraC"/>
</dbReference>
<dbReference type="Pfam" id="PF12833">
    <property type="entry name" value="HTH_18"/>
    <property type="match status" value="1"/>
</dbReference>
<organism evidence="5 6">
    <name type="scientific">Phyllobacterium pellucidum</name>
    <dbReference type="NCBI Taxonomy" id="2740464"/>
    <lineage>
        <taxon>Bacteria</taxon>
        <taxon>Pseudomonadati</taxon>
        <taxon>Pseudomonadota</taxon>
        <taxon>Alphaproteobacteria</taxon>
        <taxon>Hyphomicrobiales</taxon>
        <taxon>Phyllobacteriaceae</taxon>
        <taxon>Phyllobacterium</taxon>
    </lineage>
</organism>
<evidence type="ECO:0000313" key="6">
    <source>
        <dbReference type="Proteomes" id="UP000550508"/>
    </source>
</evidence>
<dbReference type="InterPro" id="IPR053142">
    <property type="entry name" value="PchR_regulatory_protein"/>
</dbReference>
<dbReference type="PANTHER" id="PTHR47893:SF1">
    <property type="entry name" value="REGULATORY PROTEIN PCHR"/>
    <property type="match status" value="1"/>
</dbReference>